<accession>A0A4R2NL63</accession>
<dbReference type="SUPFAM" id="SSF53146">
    <property type="entry name" value="Nitrogenase accessory factor-like"/>
    <property type="match status" value="1"/>
</dbReference>
<protein>
    <submittedName>
        <fullName evidence="1">Putative Fe-Mo cluster-binding NifX family protein</fullName>
    </submittedName>
</protein>
<dbReference type="Proteomes" id="UP000295733">
    <property type="component" value="Unassembled WGS sequence"/>
</dbReference>
<proteinExistence type="predicted"/>
<keyword evidence="2" id="KW-1185">Reference proteome</keyword>
<gene>
    <name evidence="1" type="ORF">EV656_10851</name>
</gene>
<reference evidence="1 2" key="1">
    <citation type="submission" date="2019-03" db="EMBL/GenBank/DDBJ databases">
        <title>Genomic Encyclopedia of Type Strains, Phase IV (KMG-IV): sequencing the most valuable type-strain genomes for metagenomic binning, comparative biology and taxonomic classification.</title>
        <authorList>
            <person name="Goeker M."/>
        </authorList>
    </citation>
    <scope>NUCLEOTIDE SEQUENCE [LARGE SCALE GENOMIC DNA]</scope>
    <source>
        <strain evidence="1 2">DSM 2781</strain>
    </source>
</reference>
<name>A0A4R2NL63_RHOAD</name>
<dbReference type="AlphaFoldDB" id="A0A4R2NL63"/>
<comment type="caution">
    <text evidence="1">The sequence shown here is derived from an EMBL/GenBank/DDBJ whole genome shotgun (WGS) entry which is preliminary data.</text>
</comment>
<organism evidence="1 2">
    <name type="scientific">Rhodovulum adriaticum</name>
    <name type="common">Rhodopseudomonas adriatica</name>
    <dbReference type="NCBI Taxonomy" id="35804"/>
    <lineage>
        <taxon>Bacteria</taxon>
        <taxon>Pseudomonadati</taxon>
        <taxon>Pseudomonadota</taxon>
        <taxon>Alphaproteobacteria</taxon>
        <taxon>Rhodobacterales</taxon>
        <taxon>Paracoccaceae</taxon>
        <taxon>Rhodovulum</taxon>
    </lineage>
</organism>
<dbReference type="EMBL" id="SLXL01000008">
    <property type="protein sequence ID" value="TCP22005.1"/>
    <property type="molecule type" value="Genomic_DNA"/>
</dbReference>
<sequence length="121" mass="13008">MRIAVASQNFRTVTPHVGRTRRFFIFEATPGAPAQEVERLDMPRGMALHDFKGPGDHPLYSVDAIIAASVGRHFVQRMARMGITAAATSEPDPAAAARALVEGCLPPPAPHEHDEAGCSHD</sequence>
<evidence type="ECO:0000313" key="1">
    <source>
        <dbReference type="EMBL" id="TCP22005.1"/>
    </source>
</evidence>
<dbReference type="OrthoDB" id="9797941at2"/>
<evidence type="ECO:0000313" key="2">
    <source>
        <dbReference type="Proteomes" id="UP000295733"/>
    </source>
</evidence>
<dbReference type="RefSeq" id="WP_132603856.1">
    <property type="nucleotide sequence ID" value="NZ_NRRP01000049.1"/>
</dbReference>
<dbReference type="InterPro" id="IPR036105">
    <property type="entry name" value="DiNase_FeMo-co_biosyn_sf"/>
</dbReference>
<dbReference type="Gene3D" id="3.30.420.130">
    <property type="entry name" value="Dinitrogenase iron-molybdenum cofactor biosynthesis domain"/>
    <property type="match status" value="1"/>
</dbReference>